<name>A0A7S4E9W8_9STRA</name>
<keyword evidence="1" id="KW-1133">Transmembrane helix</keyword>
<dbReference type="EMBL" id="CAKKNE010000006">
    <property type="protein sequence ID" value="CAH0379236.1"/>
    <property type="molecule type" value="Genomic_DNA"/>
</dbReference>
<reference evidence="3" key="2">
    <citation type="submission" date="2021-11" db="EMBL/GenBank/DDBJ databases">
        <authorList>
            <consortium name="Genoscope - CEA"/>
            <person name="William W."/>
        </authorList>
    </citation>
    <scope>NUCLEOTIDE SEQUENCE</scope>
</reference>
<evidence type="ECO:0000256" key="1">
    <source>
        <dbReference type="SAM" id="Phobius"/>
    </source>
</evidence>
<feature type="transmembrane region" description="Helical" evidence="1">
    <location>
        <begin position="145"/>
        <end position="164"/>
    </location>
</feature>
<evidence type="ECO:0000313" key="4">
    <source>
        <dbReference type="Proteomes" id="UP000789595"/>
    </source>
</evidence>
<evidence type="ECO:0000313" key="2">
    <source>
        <dbReference type="EMBL" id="CAE0698917.1"/>
    </source>
</evidence>
<evidence type="ECO:0000313" key="3">
    <source>
        <dbReference type="EMBL" id="CAH0379236.1"/>
    </source>
</evidence>
<keyword evidence="4" id="KW-1185">Reference proteome</keyword>
<dbReference type="AlphaFoldDB" id="A0A7S4E9W8"/>
<keyword evidence="1" id="KW-0472">Membrane</keyword>
<accession>A0A7S4E9W8</accession>
<dbReference type="Proteomes" id="UP000789595">
    <property type="component" value="Unassembled WGS sequence"/>
</dbReference>
<sequence length="202" mass="23273">MAVGTRAREKNGEEWRRQVGWLYPARDIHRRFERSPREREGKPLAWWRLVGPETRCPLRWRRDLKTVSVYALSSLTFGLCGLAAFYTFGAPRFDMLLLCAVAVTSWQADVTYLGIDHGWRTLDTVLAVMLVMRYVALALRRLALASWAHGAAFPPFVLSLLCFLRSQRSNNFKTRARLQACWHFALQASLLLLLRAEESFVT</sequence>
<protein>
    <submittedName>
        <fullName evidence="2">Uncharacterized protein</fullName>
    </submittedName>
</protein>
<proteinExistence type="predicted"/>
<keyword evidence="1" id="KW-0812">Transmembrane</keyword>
<gene>
    <name evidence="2" type="ORF">PCAL00307_LOCUS14353</name>
    <name evidence="3" type="ORF">PECAL_6P08420</name>
</gene>
<reference evidence="2" key="1">
    <citation type="submission" date="2021-01" db="EMBL/GenBank/DDBJ databases">
        <authorList>
            <person name="Corre E."/>
            <person name="Pelletier E."/>
            <person name="Niang G."/>
            <person name="Scheremetjew M."/>
            <person name="Finn R."/>
            <person name="Kale V."/>
            <person name="Holt S."/>
            <person name="Cochrane G."/>
            <person name="Meng A."/>
            <person name="Brown T."/>
            <person name="Cohen L."/>
        </authorList>
    </citation>
    <scope>NUCLEOTIDE SEQUENCE</scope>
    <source>
        <strain evidence="2">CCMP1756</strain>
    </source>
</reference>
<feature type="transmembrane region" description="Helical" evidence="1">
    <location>
        <begin position="67"/>
        <end position="89"/>
    </location>
</feature>
<dbReference type="EMBL" id="HBIW01016636">
    <property type="protein sequence ID" value="CAE0698917.1"/>
    <property type="molecule type" value="Transcribed_RNA"/>
</dbReference>
<organism evidence="2">
    <name type="scientific">Pelagomonas calceolata</name>
    <dbReference type="NCBI Taxonomy" id="35677"/>
    <lineage>
        <taxon>Eukaryota</taxon>
        <taxon>Sar</taxon>
        <taxon>Stramenopiles</taxon>
        <taxon>Ochrophyta</taxon>
        <taxon>Pelagophyceae</taxon>
        <taxon>Pelagomonadales</taxon>
        <taxon>Pelagomonadaceae</taxon>
        <taxon>Pelagomonas</taxon>
    </lineage>
</organism>